<feature type="coiled-coil region" evidence="1">
    <location>
        <begin position="203"/>
        <end position="237"/>
    </location>
</feature>
<accession>A0A4Q7V233</accession>
<keyword evidence="4" id="KW-1185">Reference proteome</keyword>
<evidence type="ECO:0000256" key="2">
    <source>
        <dbReference type="SAM" id="Phobius"/>
    </source>
</evidence>
<protein>
    <recommendedName>
        <fullName evidence="5">Signal transduction histidine kinase</fullName>
    </recommendedName>
</protein>
<evidence type="ECO:0000256" key="1">
    <source>
        <dbReference type="SAM" id="Coils"/>
    </source>
</evidence>
<proteinExistence type="predicted"/>
<evidence type="ECO:0008006" key="5">
    <source>
        <dbReference type="Google" id="ProtNLM"/>
    </source>
</evidence>
<organism evidence="3 4">
    <name type="scientific">Pseudonocardia sediminis</name>
    <dbReference type="NCBI Taxonomy" id="1397368"/>
    <lineage>
        <taxon>Bacteria</taxon>
        <taxon>Bacillati</taxon>
        <taxon>Actinomycetota</taxon>
        <taxon>Actinomycetes</taxon>
        <taxon>Pseudonocardiales</taxon>
        <taxon>Pseudonocardiaceae</taxon>
        <taxon>Pseudonocardia</taxon>
    </lineage>
</organism>
<keyword evidence="2" id="KW-0472">Membrane</keyword>
<sequence>MGMDATIAARLLRLLVVGAGVVAVFAVLVGVLAPLLGPEQAAALLPFAVAAVVTAGLGAGLPRIDGWIRRHTHHRTATPYSALADAAARIRAGTLDEALPGLAQVLAEGTGARRAVLWLAVSDRLVSAAVHPPGDDGAETVENLPVLLARADTDHVVPVLDGPVLRAALAIGKPDAPVTPADRALMQDVANGAGSLLREVQRGTELEERVRRADELAQELQRSRQRLSRARDVERRRLVGELSHATADRLTALRGEFELAVSELGDGATPPGQVRATLRRARAGLDDLLERFRSIARGIYPAVLRDQGPAGALDELVADLPRAVRIDADLGRRLDWEIESGIYYLTASALAHLAVRPEDPALQVTLAIGGGRFSARITDTAPGADADDLRTALAIDVERLAALGGEMELARTGDATVLLAWLPDRLEPLVDGSAHVEGAR</sequence>
<dbReference type="Proteomes" id="UP000291591">
    <property type="component" value="Unassembled WGS sequence"/>
</dbReference>
<feature type="transmembrane region" description="Helical" evidence="2">
    <location>
        <begin position="41"/>
        <end position="61"/>
    </location>
</feature>
<evidence type="ECO:0000313" key="4">
    <source>
        <dbReference type="Proteomes" id="UP000291591"/>
    </source>
</evidence>
<reference evidence="3 4" key="1">
    <citation type="submission" date="2019-02" db="EMBL/GenBank/DDBJ databases">
        <title>Sequencing the genomes of 1000 actinobacteria strains.</title>
        <authorList>
            <person name="Klenk H.-P."/>
        </authorList>
    </citation>
    <scope>NUCLEOTIDE SEQUENCE [LARGE SCALE GENOMIC DNA]</scope>
    <source>
        <strain evidence="3 4">DSM 45779</strain>
    </source>
</reference>
<gene>
    <name evidence="3" type="ORF">EV383_5541</name>
</gene>
<feature type="transmembrane region" description="Helical" evidence="2">
    <location>
        <begin position="12"/>
        <end position="35"/>
    </location>
</feature>
<keyword evidence="2" id="KW-1133">Transmembrane helix</keyword>
<keyword evidence="1" id="KW-0175">Coiled coil</keyword>
<dbReference type="AlphaFoldDB" id="A0A4Q7V233"/>
<name>A0A4Q7V233_PSEST</name>
<dbReference type="EMBL" id="SHKL01000001">
    <property type="protein sequence ID" value="RZT88597.1"/>
    <property type="molecule type" value="Genomic_DNA"/>
</dbReference>
<evidence type="ECO:0000313" key="3">
    <source>
        <dbReference type="EMBL" id="RZT88597.1"/>
    </source>
</evidence>
<comment type="caution">
    <text evidence="3">The sequence shown here is derived from an EMBL/GenBank/DDBJ whole genome shotgun (WGS) entry which is preliminary data.</text>
</comment>
<keyword evidence="2" id="KW-0812">Transmembrane</keyword>